<comment type="caution">
    <text evidence="1">The sequence shown here is derived from an EMBL/GenBank/DDBJ whole genome shotgun (WGS) entry which is preliminary data.</text>
</comment>
<reference evidence="1" key="1">
    <citation type="submission" date="2019-08" db="EMBL/GenBank/DDBJ databases">
        <authorList>
            <person name="Kucharzyk K."/>
            <person name="Murdoch R.W."/>
            <person name="Higgins S."/>
            <person name="Loffler F."/>
        </authorList>
    </citation>
    <scope>NUCLEOTIDE SEQUENCE</scope>
</reference>
<evidence type="ECO:0008006" key="2">
    <source>
        <dbReference type="Google" id="ProtNLM"/>
    </source>
</evidence>
<sequence>MPRKSKYNPAAPSASEIVWNAGLYIRLSREDGDKEESDSVQNQNPFSLILWRSAPTCAPRRYIVTTAMNRKVLSRPGRDYCYYICST</sequence>
<evidence type="ECO:0000313" key="1">
    <source>
        <dbReference type="EMBL" id="MPN62860.1"/>
    </source>
</evidence>
<name>A0A645JIC1_9ZZZZ</name>
<gene>
    <name evidence="1" type="ORF">SDC9_210613</name>
</gene>
<dbReference type="AlphaFoldDB" id="A0A645JIC1"/>
<proteinExistence type="predicted"/>
<dbReference type="EMBL" id="VSSQ01141500">
    <property type="protein sequence ID" value="MPN62860.1"/>
    <property type="molecule type" value="Genomic_DNA"/>
</dbReference>
<protein>
    <recommendedName>
        <fullName evidence="2">Resolvase/invertase-type recombinase catalytic domain-containing protein</fullName>
    </recommendedName>
</protein>
<accession>A0A645JIC1</accession>
<organism evidence="1">
    <name type="scientific">bioreactor metagenome</name>
    <dbReference type="NCBI Taxonomy" id="1076179"/>
    <lineage>
        <taxon>unclassified sequences</taxon>
        <taxon>metagenomes</taxon>
        <taxon>ecological metagenomes</taxon>
    </lineage>
</organism>